<evidence type="ECO:0000313" key="1">
    <source>
        <dbReference type="EMBL" id="KAG5185991.1"/>
    </source>
</evidence>
<dbReference type="SUPFAM" id="SSF52058">
    <property type="entry name" value="L domain-like"/>
    <property type="match status" value="1"/>
</dbReference>
<protein>
    <submittedName>
        <fullName evidence="1">Uncharacterized protein</fullName>
    </submittedName>
</protein>
<comment type="caution">
    <text evidence="1">The sequence shown here is derived from an EMBL/GenBank/DDBJ whole genome shotgun (WGS) entry which is preliminary data.</text>
</comment>
<dbReference type="AlphaFoldDB" id="A0A835Z2E8"/>
<dbReference type="Gene3D" id="3.80.10.10">
    <property type="entry name" value="Ribonuclease Inhibitor"/>
    <property type="match status" value="1"/>
</dbReference>
<dbReference type="EMBL" id="JAFCMP010000115">
    <property type="protein sequence ID" value="KAG5185991.1"/>
    <property type="molecule type" value="Genomic_DNA"/>
</dbReference>
<dbReference type="InterPro" id="IPR032675">
    <property type="entry name" value="LRR_dom_sf"/>
</dbReference>
<organism evidence="1 2">
    <name type="scientific">Tribonema minus</name>
    <dbReference type="NCBI Taxonomy" id="303371"/>
    <lineage>
        <taxon>Eukaryota</taxon>
        <taxon>Sar</taxon>
        <taxon>Stramenopiles</taxon>
        <taxon>Ochrophyta</taxon>
        <taxon>PX clade</taxon>
        <taxon>Xanthophyceae</taxon>
        <taxon>Tribonematales</taxon>
        <taxon>Tribonemataceae</taxon>
        <taxon>Tribonema</taxon>
    </lineage>
</organism>
<proteinExistence type="predicted"/>
<reference evidence="1" key="1">
    <citation type="submission" date="2021-02" db="EMBL/GenBank/DDBJ databases">
        <title>First Annotated Genome of the Yellow-green Alga Tribonema minus.</title>
        <authorList>
            <person name="Mahan K.M."/>
        </authorList>
    </citation>
    <scope>NUCLEOTIDE SEQUENCE</scope>
    <source>
        <strain evidence="1">UTEX B ZZ1240</strain>
    </source>
</reference>
<keyword evidence="2" id="KW-1185">Reference proteome</keyword>
<dbReference type="PANTHER" id="PTHR36766">
    <property type="entry name" value="PLANT BROAD-SPECTRUM MILDEW RESISTANCE PROTEIN RPW8"/>
    <property type="match status" value="1"/>
</dbReference>
<name>A0A835Z2E8_9STRA</name>
<evidence type="ECO:0000313" key="2">
    <source>
        <dbReference type="Proteomes" id="UP000664859"/>
    </source>
</evidence>
<accession>A0A835Z2E8</accession>
<gene>
    <name evidence="1" type="ORF">JKP88DRAFT_254598</name>
</gene>
<dbReference type="PANTHER" id="PTHR36766:SF30">
    <property type="entry name" value="TIR-NBS TYPE DISEASE RESISTANCE PROTEIN-RELATED"/>
    <property type="match status" value="1"/>
</dbReference>
<sequence>MAAHPADQLDTLLKAAAKKNRGNGLNPATACRDALTDHPWLEFNAVKTGPQHFTAADAYYVSHLLTLALTVVAQNHMPKGAWSLCKLMHQKPPRPSSARPLSTLSCADHSTWIHCRHWLGALPHAAADTADNFNAFRDVTVITLRYYAGACTHIPHTLQALRIVECDLTATIPMLRAVVRAQHSTNLHTNALTLVKSVSCGAGTEWLPGCIADLAALTELTLRECSELVQLPHSIGDLAALMRLEIRDCSNLQYLPHSISNLAALKDLCCLAVSKFQVCPLQSAI</sequence>
<dbReference type="Proteomes" id="UP000664859">
    <property type="component" value="Unassembled WGS sequence"/>
</dbReference>